<dbReference type="InterPro" id="IPR013786">
    <property type="entry name" value="AcylCoA_DH/ox_N"/>
</dbReference>
<name>A0A7X6DNE3_9BACT</name>
<evidence type="ECO:0000256" key="2">
    <source>
        <dbReference type="ARBA" id="ARBA00009347"/>
    </source>
</evidence>
<evidence type="ECO:0000256" key="4">
    <source>
        <dbReference type="ARBA" id="ARBA00022827"/>
    </source>
</evidence>
<evidence type="ECO:0000259" key="8">
    <source>
        <dbReference type="Pfam" id="PF02771"/>
    </source>
</evidence>
<dbReference type="Gene3D" id="2.40.110.10">
    <property type="entry name" value="Butyryl-CoA Dehydrogenase, subunit A, domain 2"/>
    <property type="match status" value="1"/>
</dbReference>
<evidence type="ECO:0000259" key="6">
    <source>
        <dbReference type="Pfam" id="PF00441"/>
    </source>
</evidence>
<dbReference type="Proteomes" id="UP000534783">
    <property type="component" value="Unassembled WGS sequence"/>
</dbReference>
<dbReference type="GO" id="GO:0003995">
    <property type="term" value="F:acyl-CoA dehydrogenase activity"/>
    <property type="evidence" value="ECO:0007669"/>
    <property type="project" value="TreeGrafter"/>
</dbReference>
<dbReference type="GO" id="GO:0050660">
    <property type="term" value="F:flavin adenine dinucleotide binding"/>
    <property type="evidence" value="ECO:0007669"/>
    <property type="project" value="InterPro"/>
</dbReference>
<dbReference type="InterPro" id="IPR037069">
    <property type="entry name" value="AcylCoA_DH/ox_N_sf"/>
</dbReference>
<dbReference type="SUPFAM" id="SSF47203">
    <property type="entry name" value="Acyl-CoA dehydrogenase C-terminal domain-like"/>
    <property type="match status" value="1"/>
</dbReference>
<organism evidence="9 10">
    <name type="scientific">Candidatus Manganitrophus noduliformans</name>
    <dbReference type="NCBI Taxonomy" id="2606439"/>
    <lineage>
        <taxon>Bacteria</taxon>
        <taxon>Pseudomonadati</taxon>
        <taxon>Nitrospirota</taxon>
        <taxon>Nitrospiria</taxon>
        <taxon>Candidatus Troglogloeales</taxon>
        <taxon>Candidatus Manganitrophaceae</taxon>
        <taxon>Candidatus Manganitrophus</taxon>
    </lineage>
</organism>
<keyword evidence="10" id="KW-1185">Reference proteome</keyword>
<dbReference type="RefSeq" id="WP_168058702.1">
    <property type="nucleotide sequence ID" value="NZ_VTOW01000001.1"/>
</dbReference>
<feature type="domain" description="Acyl-CoA dehydrogenase/oxidase C-terminal" evidence="6">
    <location>
        <begin position="243"/>
        <end position="379"/>
    </location>
</feature>
<comment type="caution">
    <text evidence="9">The sequence shown here is derived from an EMBL/GenBank/DDBJ whole genome shotgun (WGS) entry which is preliminary data.</text>
</comment>
<dbReference type="PIRSF" id="PIRSF016578">
    <property type="entry name" value="HsaA"/>
    <property type="match status" value="1"/>
</dbReference>
<dbReference type="Gene3D" id="1.20.140.10">
    <property type="entry name" value="Butyryl-CoA Dehydrogenase, subunit A, domain 3"/>
    <property type="match status" value="1"/>
</dbReference>
<dbReference type="PANTHER" id="PTHR43884:SF12">
    <property type="entry name" value="ISOVALERYL-COA DEHYDROGENASE, MITOCHONDRIAL-RELATED"/>
    <property type="match status" value="1"/>
</dbReference>
<dbReference type="Pfam" id="PF02770">
    <property type="entry name" value="Acyl-CoA_dh_M"/>
    <property type="match status" value="1"/>
</dbReference>
<feature type="domain" description="Acyl-CoA oxidase/dehydrogenase middle" evidence="7">
    <location>
        <begin position="119"/>
        <end position="215"/>
    </location>
</feature>
<evidence type="ECO:0000259" key="7">
    <source>
        <dbReference type="Pfam" id="PF02770"/>
    </source>
</evidence>
<dbReference type="CDD" id="cd00567">
    <property type="entry name" value="ACAD"/>
    <property type="match status" value="1"/>
</dbReference>
<reference evidence="9 10" key="1">
    <citation type="journal article" date="2020" name="Nature">
        <title>Bacterial chemolithoautotrophy via manganese oxidation.</title>
        <authorList>
            <person name="Yu H."/>
            <person name="Leadbetter J.R."/>
        </authorList>
    </citation>
    <scope>NUCLEOTIDE SEQUENCE [LARGE SCALE GENOMIC DNA]</scope>
    <source>
        <strain evidence="9 10">Mn-1</strain>
    </source>
</reference>
<keyword evidence="4 5" id="KW-0274">FAD</keyword>
<gene>
    <name evidence="9" type="ORF">MNODULE_06855</name>
</gene>
<dbReference type="Pfam" id="PF02771">
    <property type="entry name" value="Acyl-CoA_dh_N"/>
    <property type="match status" value="1"/>
</dbReference>
<keyword evidence="5" id="KW-0560">Oxidoreductase</keyword>
<dbReference type="InterPro" id="IPR006091">
    <property type="entry name" value="Acyl-CoA_Oxase/DH_mid-dom"/>
</dbReference>
<evidence type="ECO:0000313" key="9">
    <source>
        <dbReference type="EMBL" id="NKE70456.1"/>
    </source>
</evidence>
<protein>
    <submittedName>
        <fullName evidence="9">Acyl-CoA dehydrogenase</fullName>
    </submittedName>
</protein>
<dbReference type="Gene3D" id="1.10.540.10">
    <property type="entry name" value="Acyl-CoA dehydrogenase/oxidase, N-terminal domain"/>
    <property type="match status" value="1"/>
</dbReference>
<proteinExistence type="inferred from homology"/>
<sequence>MPLLDLSEILRRTEEIAREVVAPSAEAVDREGRWPEANLRALQQAGLGGLVIPRESGGLGQGLFALARVCETLGRVCGSTAMCFGMHHVGSAVLAAKATADQKERYLIPINEGRHLTTLALSEPGTGSQFYIPQTRLAEISSDLFQVSGVKSFVTNGGHADSYVISTVAASPNAPPGQFSCVVLPGQAPGMIWQESWKGVGMRGNASRTVEMKNVEVPRRDLLGNEGEEIWYLFTVIAPHFLMAMAGTYIGIAAAALEEIKAHLTRRRQAHSGATLGQQTLIQHRFGALWAEVERTRRLIYHAASQGDAGSADVLPALCSAKAEVADCAVHVANEAMTLAGGIAYREGSILQRCLRDARAAHVMAPTTDNLRIWVGRALLGQPLLGD</sequence>
<dbReference type="EMBL" id="VTOW01000001">
    <property type="protein sequence ID" value="NKE70456.1"/>
    <property type="molecule type" value="Genomic_DNA"/>
</dbReference>
<evidence type="ECO:0000313" key="10">
    <source>
        <dbReference type="Proteomes" id="UP000534783"/>
    </source>
</evidence>
<dbReference type="InterPro" id="IPR009075">
    <property type="entry name" value="AcylCo_DH/oxidase_C"/>
</dbReference>
<dbReference type="Pfam" id="PF00441">
    <property type="entry name" value="Acyl-CoA_dh_1"/>
    <property type="match status" value="1"/>
</dbReference>
<dbReference type="AlphaFoldDB" id="A0A7X6DNE3"/>
<dbReference type="PANTHER" id="PTHR43884">
    <property type="entry name" value="ACYL-COA DEHYDROGENASE"/>
    <property type="match status" value="1"/>
</dbReference>
<accession>A0A7X6DNE3</accession>
<comment type="cofactor">
    <cofactor evidence="1 5">
        <name>FAD</name>
        <dbReference type="ChEBI" id="CHEBI:57692"/>
    </cofactor>
</comment>
<dbReference type="InterPro" id="IPR009100">
    <property type="entry name" value="AcylCoA_DH/oxidase_NM_dom_sf"/>
</dbReference>
<comment type="similarity">
    <text evidence="2 5">Belongs to the acyl-CoA dehydrogenase family.</text>
</comment>
<dbReference type="SUPFAM" id="SSF56645">
    <property type="entry name" value="Acyl-CoA dehydrogenase NM domain-like"/>
    <property type="match status" value="1"/>
</dbReference>
<keyword evidence="3 5" id="KW-0285">Flavoprotein</keyword>
<dbReference type="InterPro" id="IPR046373">
    <property type="entry name" value="Acyl-CoA_Oxase/DH_mid-dom_sf"/>
</dbReference>
<evidence type="ECO:0000256" key="5">
    <source>
        <dbReference type="RuleBase" id="RU362125"/>
    </source>
</evidence>
<feature type="domain" description="Acyl-CoA dehydrogenase/oxidase N-terminal" evidence="8">
    <location>
        <begin position="8"/>
        <end position="113"/>
    </location>
</feature>
<evidence type="ECO:0000256" key="1">
    <source>
        <dbReference type="ARBA" id="ARBA00001974"/>
    </source>
</evidence>
<evidence type="ECO:0000256" key="3">
    <source>
        <dbReference type="ARBA" id="ARBA00022630"/>
    </source>
</evidence>
<dbReference type="InterPro" id="IPR036250">
    <property type="entry name" value="AcylCo_DH-like_C"/>
</dbReference>